<dbReference type="EC" id="3.5.1.2" evidence="10"/>
<dbReference type="PANTHER" id="PTHR42701">
    <property type="entry name" value="IMIDAZOLE GLYCEROL PHOSPHATE SYNTHASE SUBUNIT HISH"/>
    <property type="match status" value="1"/>
</dbReference>
<dbReference type="EMBL" id="CP001614">
    <property type="protein sequence ID" value="ACR14775.1"/>
    <property type="molecule type" value="Genomic_DNA"/>
</dbReference>
<organism evidence="13 14">
    <name type="scientific">Teredinibacter turnerae (strain ATCC 39867 / T7901)</name>
    <dbReference type="NCBI Taxonomy" id="377629"/>
    <lineage>
        <taxon>Bacteria</taxon>
        <taxon>Pseudomonadati</taxon>
        <taxon>Pseudomonadota</taxon>
        <taxon>Gammaproteobacteria</taxon>
        <taxon>Cellvibrionales</taxon>
        <taxon>Cellvibrionaceae</taxon>
        <taxon>Teredinibacter</taxon>
    </lineage>
</organism>
<dbReference type="InterPro" id="IPR029062">
    <property type="entry name" value="Class_I_gatase-like"/>
</dbReference>
<feature type="active site" description="Nucleophile" evidence="10 11">
    <location>
        <position position="80"/>
    </location>
</feature>
<evidence type="ECO:0000256" key="8">
    <source>
        <dbReference type="ARBA" id="ARBA00047838"/>
    </source>
</evidence>
<dbReference type="HOGENOM" id="CLU_071837_2_2_6"/>
<evidence type="ECO:0000256" key="5">
    <source>
        <dbReference type="ARBA" id="ARBA00022962"/>
    </source>
</evidence>
<reference evidence="13 14" key="1">
    <citation type="journal article" date="2009" name="PLoS ONE">
        <title>The complete genome of Teredinibacter turnerae T7901: an intracellular endosymbiont of marine wood-boring bivalves (shipworms).</title>
        <authorList>
            <person name="Yang J.C."/>
            <person name="Madupu R."/>
            <person name="Durkin A.S."/>
            <person name="Ekborg N.A."/>
            <person name="Pedamallu C.S."/>
            <person name="Hostetler J.B."/>
            <person name="Radune D."/>
            <person name="Toms B.S."/>
            <person name="Henrissat B."/>
            <person name="Coutinho P.M."/>
            <person name="Schwarz S."/>
            <person name="Field L."/>
            <person name="Trindade-Silva A.E."/>
            <person name="Soares C.A.G."/>
            <person name="Elshahawi S."/>
            <person name="Hanora A."/>
            <person name="Schmidt E.W."/>
            <person name="Haygood M.G."/>
            <person name="Posfai J."/>
            <person name="Benner J."/>
            <person name="Madinger C."/>
            <person name="Nove J."/>
            <person name="Anton B."/>
            <person name="Chaudhary K."/>
            <person name="Foster J."/>
            <person name="Holman A."/>
            <person name="Kumar S."/>
            <person name="Lessard P.A."/>
            <person name="Luyten Y.A."/>
            <person name="Slatko B."/>
            <person name="Wood N."/>
            <person name="Wu B."/>
            <person name="Teplitski M."/>
            <person name="Mougous J.D."/>
            <person name="Ward N."/>
            <person name="Eisen J.A."/>
            <person name="Badger J.H."/>
            <person name="Distel D.L."/>
        </authorList>
    </citation>
    <scope>NUCLEOTIDE SEQUENCE [LARGE SCALE GENOMIC DNA]</scope>
    <source>
        <strain evidence="14">ATCC 39867 / T7901</strain>
    </source>
</reference>
<keyword evidence="5 10" id="KW-0315">Glutamine amidotransferase</keyword>
<dbReference type="KEGG" id="ttu:TERTU_1304"/>
<sequence>MRVVIVDYGMGNVFSVARALQFCGHTTELTANDASIQSADAVILPGVGAIGAAMLELKQRGLDASLRRFAERERPLLGICLGMQALATISEEFGTHACLNLIPGQIKKIQPEHDGMKVPNIGWYAMQGSTAQGWQGTSFDGLEENAATYFVHSYQFIPDNATDAIAFYRWGNQSITAAVQRNNILGTQFHPEKSGPEGLKLLQHIF</sequence>
<comment type="catalytic activity">
    <reaction evidence="9 10">
        <text>L-glutamine + H2O = L-glutamate + NH4(+)</text>
        <dbReference type="Rhea" id="RHEA:15889"/>
        <dbReference type="ChEBI" id="CHEBI:15377"/>
        <dbReference type="ChEBI" id="CHEBI:28938"/>
        <dbReference type="ChEBI" id="CHEBI:29985"/>
        <dbReference type="ChEBI" id="CHEBI:58359"/>
        <dbReference type="EC" id="3.5.1.2"/>
    </reaction>
</comment>
<dbReference type="GO" id="GO:0004359">
    <property type="term" value="F:glutaminase activity"/>
    <property type="evidence" value="ECO:0007669"/>
    <property type="project" value="UniProtKB-EC"/>
</dbReference>
<gene>
    <name evidence="13" type="primary">hisH_2</name>
    <name evidence="10" type="synonym">hisH</name>
    <name evidence="13" type="ordered locus">TERTU_1304</name>
</gene>
<feature type="active site" evidence="10 11">
    <location>
        <position position="190"/>
    </location>
</feature>
<dbReference type="UniPathway" id="UPA00031">
    <property type="reaction ID" value="UER00010"/>
</dbReference>
<accession>C5BRY2</accession>
<dbReference type="PROSITE" id="PS51273">
    <property type="entry name" value="GATASE_TYPE_1"/>
    <property type="match status" value="1"/>
</dbReference>
<comment type="pathway">
    <text evidence="1 10">Amino-acid biosynthesis; L-histidine biosynthesis; L-histidine from 5-phospho-alpha-D-ribose 1-diphosphate: step 5/9.</text>
</comment>
<keyword evidence="6 10" id="KW-0368">Histidine biosynthesis</keyword>
<comment type="catalytic activity">
    <reaction evidence="8 10">
        <text>5-[(5-phospho-1-deoxy-D-ribulos-1-ylimino)methylamino]-1-(5-phospho-beta-D-ribosyl)imidazole-4-carboxamide + L-glutamine = D-erythro-1-(imidazol-4-yl)glycerol 3-phosphate + 5-amino-1-(5-phospho-beta-D-ribosyl)imidazole-4-carboxamide + L-glutamate + H(+)</text>
        <dbReference type="Rhea" id="RHEA:24793"/>
        <dbReference type="ChEBI" id="CHEBI:15378"/>
        <dbReference type="ChEBI" id="CHEBI:29985"/>
        <dbReference type="ChEBI" id="CHEBI:58278"/>
        <dbReference type="ChEBI" id="CHEBI:58359"/>
        <dbReference type="ChEBI" id="CHEBI:58475"/>
        <dbReference type="ChEBI" id="CHEBI:58525"/>
        <dbReference type="EC" id="4.3.2.10"/>
    </reaction>
</comment>
<comment type="subcellular location">
    <subcellularLocation>
        <location evidence="10">Cytoplasm</location>
    </subcellularLocation>
</comment>
<evidence type="ECO:0000313" key="14">
    <source>
        <dbReference type="Proteomes" id="UP000009080"/>
    </source>
</evidence>
<evidence type="ECO:0000259" key="12">
    <source>
        <dbReference type="Pfam" id="PF00117"/>
    </source>
</evidence>
<evidence type="ECO:0000313" key="13">
    <source>
        <dbReference type="EMBL" id="ACR14775.1"/>
    </source>
</evidence>
<dbReference type="GO" id="GO:0000105">
    <property type="term" value="P:L-histidine biosynthetic process"/>
    <property type="evidence" value="ECO:0007669"/>
    <property type="project" value="UniProtKB-UniRule"/>
</dbReference>
<dbReference type="SUPFAM" id="SSF52317">
    <property type="entry name" value="Class I glutamine amidotransferase-like"/>
    <property type="match status" value="1"/>
</dbReference>
<dbReference type="GO" id="GO:0005737">
    <property type="term" value="C:cytoplasm"/>
    <property type="evidence" value="ECO:0007669"/>
    <property type="project" value="UniProtKB-SubCell"/>
</dbReference>
<dbReference type="InterPro" id="IPR010139">
    <property type="entry name" value="Imidazole-glycPsynth_HisH"/>
</dbReference>
<evidence type="ECO:0000256" key="6">
    <source>
        <dbReference type="ARBA" id="ARBA00023102"/>
    </source>
</evidence>
<keyword evidence="13" id="KW-0808">Transferase</keyword>
<dbReference type="Pfam" id="PF00117">
    <property type="entry name" value="GATase"/>
    <property type="match status" value="1"/>
</dbReference>
<comment type="subunit">
    <text evidence="2 10">Heterodimer of HisH and HisF.</text>
</comment>
<protein>
    <recommendedName>
        <fullName evidence="10">Imidazole glycerol phosphate synthase subunit HisH</fullName>
        <ecNumber evidence="10">4.3.2.10</ecNumber>
    </recommendedName>
    <alternativeName>
        <fullName evidence="10">IGP synthase glutaminase subunit</fullName>
        <ecNumber evidence="10">3.5.1.2</ecNumber>
    </alternativeName>
    <alternativeName>
        <fullName evidence="10">IGP synthase subunit HisH</fullName>
    </alternativeName>
    <alternativeName>
        <fullName evidence="10">ImGP synthase subunit HisH</fullName>
        <shortName evidence="10">IGPS subunit HisH</shortName>
    </alternativeName>
</protein>
<dbReference type="PIRSF" id="PIRSF000495">
    <property type="entry name" value="Amidotransf_hisH"/>
    <property type="match status" value="1"/>
</dbReference>
<keyword evidence="10" id="KW-0963">Cytoplasm</keyword>
<dbReference type="AlphaFoldDB" id="C5BRY2"/>
<evidence type="ECO:0000256" key="2">
    <source>
        <dbReference type="ARBA" id="ARBA00011152"/>
    </source>
</evidence>
<dbReference type="EC" id="4.3.2.10" evidence="10"/>
<evidence type="ECO:0000256" key="1">
    <source>
        <dbReference type="ARBA" id="ARBA00005091"/>
    </source>
</evidence>
<dbReference type="RefSeq" id="WP_015820889.1">
    <property type="nucleotide sequence ID" value="NC_012997.1"/>
</dbReference>
<dbReference type="InterPro" id="IPR017926">
    <property type="entry name" value="GATASE"/>
</dbReference>
<dbReference type="GO" id="GO:0016829">
    <property type="term" value="F:lyase activity"/>
    <property type="evidence" value="ECO:0007669"/>
    <property type="project" value="UniProtKB-KW"/>
</dbReference>
<evidence type="ECO:0000256" key="11">
    <source>
        <dbReference type="PIRSR" id="PIRSR000495-1"/>
    </source>
</evidence>
<dbReference type="Gene3D" id="3.40.50.880">
    <property type="match status" value="1"/>
</dbReference>
<dbReference type="Proteomes" id="UP000009080">
    <property type="component" value="Chromosome"/>
</dbReference>
<dbReference type="PANTHER" id="PTHR42701:SF1">
    <property type="entry name" value="IMIDAZOLE GLYCEROL PHOSPHATE SYNTHASE SUBUNIT HISH"/>
    <property type="match status" value="1"/>
</dbReference>
<evidence type="ECO:0000256" key="3">
    <source>
        <dbReference type="ARBA" id="ARBA00022605"/>
    </source>
</evidence>
<dbReference type="CDD" id="cd01748">
    <property type="entry name" value="GATase1_IGP_Synthase"/>
    <property type="match status" value="1"/>
</dbReference>
<dbReference type="NCBIfam" id="TIGR01855">
    <property type="entry name" value="IMP_synth_hisH"/>
    <property type="match status" value="1"/>
</dbReference>
<evidence type="ECO:0000256" key="9">
    <source>
        <dbReference type="ARBA" id="ARBA00049534"/>
    </source>
</evidence>
<keyword evidence="14" id="KW-1185">Reference proteome</keyword>
<keyword evidence="7 10" id="KW-0456">Lyase</keyword>
<comment type="function">
    <text evidence="10">IGPS catalyzes the conversion of PRFAR and glutamine to IGP, AICAR and glutamate. The HisH subunit catalyzes the hydrolysis of glutamine to glutamate and ammonia as part of the synthesis of IGP and AICAR. The resulting ammonia molecule is channeled to the active site of HisF.</text>
</comment>
<keyword evidence="4 10" id="KW-0378">Hydrolase</keyword>
<keyword evidence="13" id="KW-0328">Glycosyltransferase</keyword>
<evidence type="ECO:0000256" key="10">
    <source>
        <dbReference type="HAMAP-Rule" id="MF_00278"/>
    </source>
</evidence>
<proteinExistence type="inferred from homology"/>
<feature type="domain" description="Glutamine amidotransferase" evidence="12">
    <location>
        <begin position="4"/>
        <end position="203"/>
    </location>
</feature>
<evidence type="ECO:0000256" key="7">
    <source>
        <dbReference type="ARBA" id="ARBA00023239"/>
    </source>
</evidence>
<feature type="active site" evidence="10 11">
    <location>
        <position position="192"/>
    </location>
</feature>
<name>C5BRY2_TERTT</name>
<dbReference type="STRING" id="377629.TERTU_1304"/>
<dbReference type="HAMAP" id="MF_00278">
    <property type="entry name" value="HisH"/>
    <property type="match status" value="1"/>
</dbReference>
<dbReference type="eggNOG" id="COG0118">
    <property type="taxonomic scope" value="Bacteria"/>
</dbReference>
<keyword evidence="3 10" id="KW-0028">Amino-acid biosynthesis</keyword>
<dbReference type="OrthoDB" id="9807137at2"/>
<dbReference type="GO" id="GO:0000107">
    <property type="term" value="F:imidazoleglycerol-phosphate synthase activity"/>
    <property type="evidence" value="ECO:0007669"/>
    <property type="project" value="UniProtKB-UniRule"/>
</dbReference>
<evidence type="ECO:0000256" key="4">
    <source>
        <dbReference type="ARBA" id="ARBA00022801"/>
    </source>
</evidence>